<evidence type="ECO:0000256" key="1">
    <source>
        <dbReference type="SAM" id="MobiDB-lite"/>
    </source>
</evidence>
<accession>A0A448WXH4</accession>
<feature type="region of interest" description="Disordered" evidence="1">
    <location>
        <begin position="112"/>
        <end position="145"/>
    </location>
</feature>
<dbReference type="Proteomes" id="UP000784294">
    <property type="component" value="Unassembled WGS sequence"/>
</dbReference>
<gene>
    <name evidence="2" type="ORF">PXEA_LOCUS16129</name>
</gene>
<organism evidence="2 3">
    <name type="scientific">Protopolystoma xenopodis</name>
    <dbReference type="NCBI Taxonomy" id="117903"/>
    <lineage>
        <taxon>Eukaryota</taxon>
        <taxon>Metazoa</taxon>
        <taxon>Spiralia</taxon>
        <taxon>Lophotrochozoa</taxon>
        <taxon>Platyhelminthes</taxon>
        <taxon>Monogenea</taxon>
        <taxon>Polyopisthocotylea</taxon>
        <taxon>Polystomatidea</taxon>
        <taxon>Polystomatidae</taxon>
        <taxon>Protopolystoma</taxon>
    </lineage>
</organism>
<proteinExistence type="predicted"/>
<protein>
    <submittedName>
        <fullName evidence="2">Uncharacterized protein</fullName>
    </submittedName>
</protein>
<evidence type="ECO:0000313" key="2">
    <source>
        <dbReference type="EMBL" id="VEL22689.1"/>
    </source>
</evidence>
<name>A0A448WXH4_9PLAT</name>
<dbReference type="EMBL" id="CAAALY010057844">
    <property type="protein sequence ID" value="VEL22689.1"/>
    <property type="molecule type" value="Genomic_DNA"/>
</dbReference>
<dbReference type="AlphaFoldDB" id="A0A448WXH4"/>
<evidence type="ECO:0000313" key="3">
    <source>
        <dbReference type="Proteomes" id="UP000784294"/>
    </source>
</evidence>
<comment type="caution">
    <text evidence="2">The sequence shown here is derived from an EMBL/GenBank/DDBJ whole genome shotgun (WGS) entry which is preliminary data.</text>
</comment>
<keyword evidence="3" id="KW-1185">Reference proteome</keyword>
<sequence>MAAASAAATAVAAAESGLPLSVCASLSASSGPGNDYAAVYAELASASSSPFTCGTSSASPGDIFTRLLAEAGPAARLAELVGVPGQAEISKAAGKAALVAAAVLQSTVAASVLPSTSSSATPTDGVPGSGPRLLRSTDADDSTIL</sequence>
<feature type="non-terminal residue" evidence="2">
    <location>
        <position position="145"/>
    </location>
</feature>
<reference evidence="2" key="1">
    <citation type="submission" date="2018-11" db="EMBL/GenBank/DDBJ databases">
        <authorList>
            <consortium name="Pathogen Informatics"/>
        </authorList>
    </citation>
    <scope>NUCLEOTIDE SEQUENCE</scope>
</reference>